<name>A0A9Q0S881_9DIPT</name>
<comment type="caution">
    <text evidence="2">The sequence shown here is derived from an EMBL/GenBank/DDBJ whole genome shotgun (WGS) entry which is preliminary data.</text>
</comment>
<sequence length="194" mass="20668">MDGAGGNIGWSSGGGRAGGNVDGAAGSGQNGGGGRMGRSRGAEGSMRGRNVGGENSCTDEVSSTGNFRKVSESVLAAFFSCCDFSYDGKIIYAANQFDRFNHHSYGYNAFFRKTLPSNNLLLSANPLSGSPFPSPESVGSRLSSQATRCLHVVDTFISFRDFTEFTCDYCAWEGSLTIKFILYCVEKSSWVASF</sequence>
<dbReference type="EMBL" id="WJQU01000001">
    <property type="protein sequence ID" value="KAJ6648982.1"/>
    <property type="molecule type" value="Genomic_DNA"/>
</dbReference>
<reference evidence="2" key="1">
    <citation type="submission" date="2022-07" db="EMBL/GenBank/DDBJ databases">
        <authorList>
            <person name="Trinca V."/>
            <person name="Uliana J.V.C."/>
            <person name="Torres T.T."/>
            <person name="Ward R.J."/>
            <person name="Monesi N."/>
        </authorList>
    </citation>
    <scope>NUCLEOTIDE SEQUENCE</scope>
    <source>
        <strain evidence="2">HSMRA1968</strain>
        <tissue evidence="2">Whole embryos</tissue>
    </source>
</reference>
<evidence type="ECO:0000313" key="3">
    <source>
        <dbReference type="Proteomes" id="UP001151699"/>
    </source>
</evidence>
<proteinExistence type="predicted"/>
<dbReference type="Proteomes" id="UP001151699">
    <property type="component" value="Chromosome A"/>
</dbReference>
<keyword evidence="3" id="KW-1185">Reference proteome</keyword>
<protein>
    <submittedName>
        <fullName evidence="2">Uncharacterized protein</fullName>
    </submittedName>
</protein>
<organism evidence="2 3">
    <name type="scientific">Pseudolycoriella hygida</name>
    <dbReference type="NCBI Taxonomy" id="35572"/>
    <lineage>
        <taxon>Eukaryota</taxon>
        <taxon>Metazoa</taxon>
        <taxon>Ecdysozoa</taxon>
        <taxon>Arthropoda</taxon>
        <taxon>Hexapoda</taxon>
        <taxon>Insecta</taxon>
        <taxon>Pterygota</taxon>
        <taxon>Neoptera</taxon>
        <taxon>Endopterygota</taxon>
        <taxon>Diptera</taxon>
        <taxon>Nematocera</taxon>
        <taxon>Sciaroidea</taxon>
        <taxon>Sciaridae</taxon>
        <taxon>Pseudolycoriella</taxon>
    </lineage>
</organism>
<feature type="region of interest" description="Disordered" evidence="1">
    <location>
        <begin position="1"/>
        <end position="62"/>
    </location>
</feature>
<accession>A0A9Q0S881</accession>
<gene>
    <name evidence="2" type="ORF">Bhyg_04214</name>
</gene>
<dbReference type="AlphaFoldDB" id="A0A9Q0S881"/>
<evidence type="ECO:0000256" key="1">
    <source>
        <dbReference type="SAM" id="MobiDB-lite"/>
    </source>
</evidence>
<evidence type="ECO:0000313" key="2">
    <source>
        <dbReference type="EMBL" id="KAJ6648982.1"/>
    </source>
</evidence>
<feature type="compositionally biased region" description="Gly residues" evidence="1">
    <location>
        <begin position="1"/>
        <end position="36"/>
    </location>
</feature>
<feature type="compositionally biased region" description="Polar residues" evidence="1">
    <location>
        <begin position="53"/>
        <end position="62"/>
    </location>
</feature>